<dbReference type="WBParaSite" id="ALUE_0000064801-mRNA-1">
    <property type="protein sequence ID" value="ALUE_0000064801-mRNA-1"/>
    <property type="gene ID" value="ALUE_0000064801"/>
</dbReference>
<reference evidence="2" key="1">
    <citation type="submission" date="2017-02" db="UniProtKB">
        <authorList>
            <consortium name="WormBaseParasite"/>
        </authorList>
    </citation>
    <scope>IDENTIFICATION</scope>
</reference>
<evidence type="ECO:0000313" key="2">
    <source>
        <dbReference type="WBParaSite" id="ALUE_0000064801-mRNA-1"/>
    </source>
</evidence>
<protein>
    <submittedName>
        <fullName evidence="2">Uncharacterized protein</fullName>
    </submittedName>
</protein>
<dbReference type="AlphaFoldDB" id="A0A0M3HGK3"/>
<dbReference type="Proteomes" id="UP000036681">
    <property type="component" value="Unplaced"/>
</dbReference>
<evidence type="ECO:0000313" key="1">
    <source>
        <dbReference type="Proteomes" id="UP000036681"/>
    </source>
</evidence>
<keyword evidence="1" id="KW-1185">Reference proteome</keyword>
<accession>A0A0M3HGK3</accession>
<organism evidence="1 2">
    <name type="scientific">Ascaris lumbricoides</name>
    <name type="common">Giant roundworm</name>
    <dbReference type="NCBI Taxonomy" id="6252"/>
    <lineage>
        <taxon>Eukaryota</taxon>
        <taxon>Metazoa</taxon>
        <taxon>Ecdysozoa</taxon>
        <taxon>Nematoda</taxon>
        <taxon>Chromadorea</taxon>
        <taxon>Rhabditida</taxon>
        <taxon>Spirurina</taxon>
        <taxon>Ascaridomorpha</taxon>
        <taxon>Ascaridoidea</taxon>
        <taxon>Ascarididae</taxon>
        <taxon>Ascaris</taxon>
    </lineage>
</organism>
<sequence length="49" mass="5363">MSIEIEKTADIEMPNNEAICSNVVVTITTFPPPSVSLQNAIDDQSEEKI</sequence>
<name>A0A0M3HGK3_ASCLU</name>
<proteinExistence type="predicted"/>